<proteinExistence type="predicted"/>
<organism evidence="2 3">
    <name type="scientific">Araneus ventricosus</name>
    <name type="common">Orbweaver spider</name>
    <name type="synonym">Epeira ventricosa</name>
    <dbReference type="NCBI Taxonomy" id="182803"/>
    <lineage>
        <taxon>Eukaryota</taxon>
        <taxon>Metazoa</taxon>
        <taxon>Ecdysozoa</taxon>
        <taxon>Arthropoda</taxon>
        <taxon>Chelicerata</taxon>
        <taxon>Arachnida</taxon>
        <taxon>Araneae</taxon>
        <taxon>Araneomorphae</taxon>
        <taxon>Entelegynae</taxon>
        <taxon>Araneoidea</taxon>
        <taxon>Araneidae</taxon>
        <taxon>Araneus</taxon>
    </lineage>
</organism>
<reference evidence="2 3" key="1">
    <citation type="journal article" date="2019" name="Sci. Rep.">
        <title>Orb-weaving spider Araneus ventricosus genome elucidates the spidroin gene catalogue.</title>
        <authorList>
            <person name="Kono N."/>
            <person name="Nakamura H."/>
            <person name="Ohtoshi R."/>
            <person name="Moran D.A.P."/>
            <person name="Shinohara A."/>
            <person name="Yoshida Y."/>
            <person name="Fujiwara M."/>
            <person name="Mori M."/>
            <person name="Tomita M."/>
            <person name="Arakawa K."/>
        </authorList>
    </citation>
    <scope>NUCLEOTIDE SEQUENCE [LARGE SCALE GENOMIC DNA]</scope>
</reference>
<accession>A0A4Y2N701</accession>
<dbReference type="AlphaFoldDB" id="A0A4Y2N701"/>
<name>A0A4Y2N701_ARAVE</name>
<evidence type="ECO:0000256" key="1">
    <source>
        <dbReference type="SAM" id="MobiDB-lite"/>
    </source>
</evidence>
<sequence length="181" mass="20086">MIISVAYLSEVMEKGTSVDELIRSFPPGAESCYKALKQLQARYEKLETPPTKDVTKKRASKESSDDDFKSKPKKEFAAKAKKTAAPRKKTATKEGGAAVNKPSKPKVKSKNKLCSDDDFSLSDNDVPSSQPPRQPRSGWWERSIGIRKNLPRIVLGGACVLRTRRLRIFFVTTSLSLTLGL</sequence>
<evidence type="ECO:0000313" key="2">
    <source>
        <dbReference type="EMBL" id="GBN35218.1"/>
    </source>
</evidence>
<protein>
    <submittedName>
        <fullName evidence="2">Uncharacterized protein</fullName>
    </submittedName>
</protein>
<comment type="caution">
    <text evidence="2">The sequence shown here is derived from an EMBL/GenBank/DDBJ whole genome shotgun (WGS) entry which is preliminary data.</text>
</comment>
<feature type="region of interest" description="Disordered" evidence="1">
    <location>
        <begin position="43"/>
        <end position="139"/>
    </location>
</feature>
<feature type="compositionally biased region" description="Basic and acidic residues" evidence="1">
    <location>
        <begin position="53"/>
        <end position="78"/>
    </location>
</feature>
<keyword evidence="3" id="KW-1185">Reference proteome</keyword>
<gene>
    <name evidence="2" type="ORF">AVEN_2894_1</name>
</gene>
<evidence type="ECO:0000313" key="3">
    <source>
        <dbReference type="Proteomes" id="UP000499080"/>
    </source>
</evidence>
<feature type="compositionally biased region" description="Basic residues" evidence="1">
    <location>
        <begin position="79"/>
        <end position="90"/>
    </location>
</feature>
<feature type="compositionally biased region" description="Low complexity" evidence="1">
    <location>
        <begin position="93"/>
        <end position="102"/>
    </location>
</feature>
<dbReference type="Proteomes" id="UP000499080">
    <property type="component" value="Unassembled WGS sequence"/>
</dbReference>
<dbReference type="EMBL" id="BGPR01008664">
    <property type="protein sequence ID" value="GBN35218.1"/>
    <property type="molecule type" value="Genomic_DNA"/>
</dbReference>